<evidence type="ECO:0000313" key="18">
    <source>
        <dbReference type="RefSeq" id="XP_022253130.1"/>
    </source>
</evidence>
<accession>A0ABM1BMD3</accession>
<organism evidence="14 15">
    <name type="scientific">Limulus polyphemus</name>
    <name type="common">Atlantic horseshoe crab</name>
    <dbReference type="NCBI Taxonomy" id="6850"/>
    <lineage>
        <taxon>Eukaryota</taxon>
        <taxon>Metazoa</taxon>
        <taxon>Ecdysozoa</taxon>
        <taxon>Arthropoda</taxon>
        <taxon>Chelicerata</taxon>
        <taxon>Merostomata</taxon>
        <taxon>Xiphosura</taxon>
        <taxon>Limulidae</taxon>
        <taxon>Limulus</taxon>
    </lineage>
</organism>
<dbReference type="Proteomes" id="UP000694941">
    <property type="component" value="Unplaced"/>
</dbReference>
<keyword evidence="7" id="KW-0653">Protein transport</keyword>
<keyword evidence="6" id="KW-1000">Mitochondrion outer membrane</keyword>
<evidence type="ECO:0000256" key="2">
    <source>
        <dbReference type="ARBA" id="ARBA00009874"/>
    </source>
</evidence>
<evidence type="ECO:0000313" key="16">
    <source>
        <dbReference type="RefSeq" id="XP_013784930.1"/>
    </source>
</evidence>
<evidence type="ECO:0000256" key="1">
    <source>
        <dbReference type="ARBA" id="ARBA00004572"/>
    </source>
</evidence>
<dbReference type="CDD" id="cd22884">
    <property type="entry name" value="TOM22"/>
    <property type="match status" value="1"/>
</dbReference>
<name>A0ABM1BMD3_LIMPO</name>
<comment type="similarity">
    <text evidence="2">Belongs to the Tom22 family.</text>
</comment>
<evidence type="ECO:0000256" key="6">
    <source>
        <dbReference type="ARBA" id="ARBA00022787"/>
    </source>
</evidence>
<evidence type="ECO:0000313" key="15">
    <source>
        <dbReference type="RefSeq" id="XP_013784929.1"/>
    </source>
</evidence>
<feature type="region of interest" description="Disordered" evidence="13">
    <location>
        <begin position="1"/>
        <end position="39"/>
    </location>
</feature>
<evidence type="ECO:0000313" key="14">
    <source>
        <dbReference type="Proteomes" id="UP000694941"/>
    </source>
</evidence>
<keyword evidence="9" id="KW-0811">Translocation</keyword>
<evidence type="ECO:0000256" key="13">
    <source>
        <dbReference type="SAM" id="MobiDB-lite"/>
    </source>
</evidence>
<evidence type="ECO:0000256" key="5">
    <source>
        <dbReference type="ARBA" id="ARBA00022692"/>
    </source>
</evidence>
<evidence type="ECO:0000256" key="10">
    <source>
        <dbReference type="ARBA" id="ARBA00023128"/>
    </source>
</evidence>
<keyword evidence="4" id="KW-0813">Transport</keyword>
<dbReference type="RefSeq" id="XP_022253129.1">
    <property type="nucleotide sequence ID" value="XM_022397421.1"/>
</dbReference>
<dbReference type="GeneID" id="106469024"/>
<dbReference type="PANTHER" id="PTHR12504:SF0">
    <property type="entry name" value="MITOCHONDRIAL IMPORT RECEPTOR SUBUNIT TOM22 HOMOLOG"/>
    <property type="match status" value="1"/>
</dbReference>
<comment type="subcellular location">
    <subcellularLocation>
        <location evidence="1">Mitochondrion outer membrane</location>
        <topology evidence="1">Single-pass membrane protein</topology>
    </subcellularLocation>
</comment>
<keyword evidence="10" id="KW-0496">Mitochondrion</keyword>
<evidence type="ECO:0000256" key="7">
    <source>
        <dbReference type="ARBA" id="ARBA00022927"/>
    </source>
</evidence>
<dbReference type="RefSeq" id="XP_022253130.1">
    <property type="nucleotide sequence ID" value="XM_022397422.1"/>
</dbReference>
<keyword evidence="5" id="KW-0812">Transmembrane</keyword>
<keyword evidence="14" id="KW-1185">Reference proteome</keyword>
<dbReference type="PANTHER" id="PTHR12504">
    <property type="entry name" value="MITOCHONDRIAL IMPORT RECEPTOR SUBUNIT TOM22"/>
    <property type="match status" value="1"/>
</dbReference>
<evidence type="ECO:0000313" key="17">
    <source>
        <dbReference type="RefSeq" id="XP_022253129.1"/>
    </source>
</evidence>
<dbReference type="Pfam" id="PF04281">
    <property type="entry name" value="Tom22"/>
    <property type="match status" value="1"/>
</dbReference>
<dbReference type="InterPro" id="IPR005683">
    <property type="entry name" value="Tom22"/>
</dbReference>
<feature type="compositionally biased region" description="Basic and acidic residues" evidence="13">
    <location>
        <begin position="17"/>
        <end position="32"/>
    </location>
</feature>
<evidence type="ECO:0000256" key="9">
    <source>
        <dbReference type="ARBA" id="ARBA00023010"/>
    </source>
</evidence>
<protein>
    <recommendedName>
        <fullName evidence="3">Mitochondrial import receptor subunit TOM22 homolog</fullName>
    </recommendedName>
</protein>
<reference evidence="15 16" key="1">
    <citation type="submission" date="2025-05" db="UniProtKB">
        <authorList>
            <consortium name="RefSeq"/>
        </authorList>
    </citation>
    <scope>IDENTIFICATION</scope>
    <source>
        <tissue evidence="15 16">Muscle</tissue>
    </source>
</reference>
<proteinExistence type="inferred from homology"/>
<keyword evidence="12 15" id="KW-0675">Receptor</keyword>
<evidence type="ECO:0000256" key="11">
    <source>
        <dbReference type="ARBA" id="ARBA00023136"/>
    </source>
</evidence>
<dbReference type="RefSeq" id="XP_013784929.1">
    <property type="nucleotide sequence ID" value="XM_013929475.2"/>
</dbReference>
<evidence type="ECO:0000256" key="3">
    <source>
        <dbReference type="ARBA" id="ARBA00016229"/>
    </source>
</evidence>
<keyword evidence="11" id="KW-0472">Membrane</keyword>
<gene>
    <name evidence="15 16 17 18" type="primary">LOC106469024</name>
</gene>
<keyword evidence="8" id="KW-1133">Transmembrane helix</keyword>
<sequence>MGSEESESGFEMMSAPESREESPQITKAEKKSSIKTSSVVPYGESCGFLKKDEEDLDETLGERLWALTEMFPESLRNATSSLITGSAISVKWAYGFSRSVFWIVFSSSVILMAPVMFESERMQLEEMQKQQQRQILLGPSAAVSSGSGLQGMGMMIPGQPQHQ</sequence>
<dbReference type="RefSeq" id="XP_013784930.1">
    <property type="nucleotide sequence ID" value="XM_013929476.2"/>
</dbReference>
<evidence type="ECO:0000256" key="4">
    <source>
        <dbReference type="ARBA" id="ARBA00022448"/>
    </source>
</evidence>
<evidence type="ECO:0000256" key="12">
    <source>
        <dbReference type="ARBA" id="ARBA00023170"/>
    </source>
</evidence>
<evidence type="ECO:0000256" key="8">
    <source>
        <dbReference type="ARBA" id="ARBA00022989"/>
    </source>
</evidence>